<dbReference type="STRING" id="679936.Sulac_3386"/>
<dbReference type="Proteomes" id="UP000005439">
    <property type="component" value="Chromosome"/>
</dbReference>
<dbReference type="PATRIC" id="fig|679936.5.peg.3506"/>
<feature type="transmembrane region" description="Helical" evidence="1">
    <location>
        <begin position="31"/>
        <end position="52"/>
    </location>
</feature>
<dbReference type="KEGG" id="sap:Sulac_3386"/>
<dbReference type="Gene3D" id="3.10.620.30">
    <property type="match status" value="1"/>
</dbReference>
<dbReference type="EMBL" id="CP003179">
    <property type="protein sequence ID" value="AEW06829.1"/>
    <property type="molecule type" value="Genomic_DNA"/>
</dbReference>
<feature type="domain" description="Transglutaminase-like" evidence="2">
    <location>
        <begin position="236"/>
        <end position="299"/>
    </location>
</feature>
<dbReference type="InterPro" id="IPR002931">
    <property type="entry name" value="Transglutaminase-like"/>
</dbReference>
<evidence type="ECO:0000313" key="4">
    <source>
        <dbReference type="Proteomes" id="UP000005439"/>
    </source>
</evidence>
<dbReference type="HOGENOM" id="CLU_672539_0_0_9"/>
<dbReference type="Pfam" id="PF01841">
    <property type="entry name" value="Transglut_core"/>
    <property type="match status" value="1"/>
</dbReference>
<evidence type="ECO:0000313" key="3">
    <source>
        <dbReference type="EMBL" id="AEW06829.1"/>
    </source>
</evidence>
<dbReference type="SMART" id="SM00460">
    <property type="entry name" value="TGc"/>
    <property type="match status" value="1"/>
</dbReference>
<dbReference type="PANTHER" id="PTHR33490">
    <property type="entry name" value="BLR5614 PROTEIN-RELATED"/>
    <property type="match status" value="1"/>
</dbReference>
<sequence length="409" mass="45814">MTVGSFIPASYNTYDFKERDEEEFATKRPGLAFAIALLSIWLALGINMPAFAQTTGNLTDPYAITSLPAYYGFTKTVTITNQGQAPALNVVSHIVLLPPATPYAHVTLTGYSTMPDSTFRDQYGNLIGVYQWPDILPGHSVTLTFTYQDTSENIAYRLPSEYPPYNQASAIYREYTNPRLEAQAVNTDAPAIRALVNQLTHGLTNPYQRAQILFNWVAQNIQYNYSLKASGSALATLKSRLGICSDIADLYVSMLRTDGIPARFVGGYVTNNGDGQGGFHQWTEFYLPRVGWVVADPTWGRFGYFAALQDDWHIPLYDGIRSDISVHWQYAKSGTTRPYLTIGYHYHFSTEQSPPVTKSLALPVSGSFPTVSLHHTRLGFWAMLRIDARRWVAALDSYWIRLKLAIENL</sequence>
<keyword evidence="1" id="KW-0812">Transmembrane</keyword>
<name>G8TTS0_SULAD</name>
<keyword evidence="1" id="KW-1133">Transmembrane helix</keyword>
<dbReference type="AlphaFoldDB" id="G8TTS0"/>
<keyword evidence="4" id="KW-1185">Reference proteome</keyword>
<keyword evidence="1" id="KW-0472">Membrane</keyword>
<dbReference type="InterPro" id="IPR038765">
    <property type="entry name" value="Papain-like_cys_pep_sf"/>
</dbReference>
<protein>
    <submittedName>
        <fullName evidence="3">Transglutaminase domain-containing protein</fullName>
    </submittedName>
</protein>
<reference evidence="4" key="1">
    <citation type="submission" date="2011-12" db="EMBL/GenBank/DDBJ databases">
        <title>The complete genome of chromosome of Sulfobacillus acidophilus DSM 10332.</title>
        <authorList>
            <person name="Lucas S."/>
            <person name="Han J."/>
            <person name="Lapidus A."/>
            <person name="Bruce D."/>
            <person name="Goodwin L."/>
            <person name="Pitluck S."/>
            <person name="Peters L."/>
            <person name="Kyrpides N."/>
            <person name="Mavromatis K."/>
            <person name="Ivanova N."/>
            <person name="Mikhailova N."/>
            <person name="Chertkov O."/>
            <person name="Saunders E."/>
            <person name="Detter J.C."/>
            <person name="Tapia R."/>
            <person name="Han C."/>
            <person name="Land M."/>
            <person name="Hauser L."/>
            <person name="Markowitz V."/>
            <person name="Cheng J.-F."/>
            <person name="Hugenholtz P."/>
            <person name="Woyke T."/>
            <person name="Wu D."/>
            <person name="Pukall R."/>
            <person name="Gehrich-Schroeter G."/>
            <person name="Schneider S."/>
            <person name="Klenk H.-P."/>
            <person name="Eisen J.A."/>
        </authorList>
    </citation>
    <scope>NUCLEOTIDE SEQUENCE [LARGE SCALE GENOMIC DNA]</scope>
    <source>
        <strain evidence="4">ATCC 700253 / DSM 10332 / NAL</strain>
    </source>
</reference>
<evidence type="ECO:0000256" key="1">
    <source>
        <dbReference type="SAM" id="Phobius"/>
    </source>
</evidence>
<organism evidence="3 4">
    <name type="scientific">Sulfobacillus acidophilus (strain ATCC 700253 / DSM 10332 / NAL)</name>
    <dbReference type="NCBI Taxonomy" id="679936"/>
    <lineage>
        <taxon>Bacteria</taxon>
        <taxon>Bacillati</taxon>
        <taxon>Bacillota</taxon>
        <taxon>Clostridia</taxon>
        <taxon>Eubacteriales</taxon>
        <taxon>Clostridiales Family XVII. Incertae Sedis</taxon>
        <taxon>Sulfobacillus</taxon>
    </lineage>
</organism>
<dbReference type="SUPFAM" id="SSF54001">
    <property type="entry name" value="Cysteine proteinases"/>
    <property type="match status" value="1"/>
</dbReference>
<proteinExistence type="predicted"/>
<reference evidence="3 4" key="2">
    <citation type="journal article" date="2012" name="Stand. Genomic Sci.">
        <title>Complete genome sequence of the moderately thermophilic mineral-sulfide-oxidizing firmicute Sulfobacillus acidophilus type strain (NAL(T)).</title>
        <authorList>
            <person name="Anderson I."/>
            <person name="Chertkov O."/>
            <person name="Chen A."/>
            <person name="Saunders E."/>
            <person name="Lapidus A."/>
            <person name="Nolan M."/>
            <person name="Lucas S."/>
            <person name="Hammon N."/>
            <person name="Deshpande S."/>
            <person name="Cheng J.F."/>
            <person name="Han C."/>
            <person name="Tapia R."/>
            <person name="Goodwin L.A."/>
            <person name="Pitluck S."/>
            <person name="Liolios K."/>
            <person name="Pagani I."/>
            <person name="Ivanova N."/>
            <person name="Mikhailova N."/>
            <person name="Pati A."/>
            <person name="Palaniappan K."/>
            <person name="Land M."/>
            <person name="Pan C."/>
            <person name="Rohde M."/>
            <person name="Pukall R."/>
            <person name="Goker M."/>
            <person name="Detter J.C."/>
            <person name="Woyke T."/>
            <person name="Bristow J."/>
            <person name="Eisen J.A."/>
            <person name="Markowitz V."/>
            <person name="Hugenholtz P."/>
            <person name="Kyrpides N.C."/>
            <person name="Klenk H.P."/>
            <person name="Mavromatis K."/>
        </authorList>
    </citation>
    <scope>NUCLEOTIDE SEQUENCE [LARGE SCALE GENOMIC DNA]</scope>
    <source>
        <strain evidence="4">ATCC 700253 / DSM 10332 / NAL</strain>
    </source>
</reference>
<accession>G8TTS0</accession>
<gene>
    <name evidence="3" type="ordered locus">Sulac_3386</name>
</gene>
<evidence type="ECO:0000259" key="2">
    <source>
        <dbReference type="SMART" id="SM00460"/>
    </source>
</evidence>